<evidence type="ECO:0008006" key="5">
    <source>
        <dbReference type="Google" id="ProtNLM"/>
    </source>
</evidence>
<proteinExistence type="predicted"/>
<keyword evidence="2" id="KW-0732">Signal</keyword>
<evidence type="ECO:0000313" key="4">
    <source>
        <dbReference type="Proteomes" id="UP001178461"/>
    </source>
</evidence>
<reference evidence="3" key="1">
    <citation type="submission" date="2022-12" db="EMBL/GenBank/DDBJ databases">
        <authorList>
            <person name="Alioto T."/>
            <person name="Alioto T."/>
            <person name="Gomez Garrido J."/>
        </authorList>
    </citation>
    <scope>NUCLEOTIDE SEQUENCE</scope>
</reference>
<keyword evidence="4" id="KW-1185">Reference proteome</keyword>
<evidence type="ECO:0000256" key="2">
    <source>
        <dbReference type="SAM" id="SignalP"/>
    </source>
</evidence>
<feature type="chain" id="PRO_5041398957" description="Secreted protein" evidence="2">
    <location>
        <begin position="21"/>
        <end position="80"/>
    </location>
</feature>
<organism evidence="3 4">
    <name type="scientific">Podarcis lilfordi</name>
    <name type="common">Lilford's wall lizard</name>
    <dbReference type="NCBI Taxonomy" id="74358"/>
    <lineage>
        <taxon>Eukaryota</taxon>
        <taxon>Metazoa</taxon>
        <taxon>Chordata</taxon>
        <taxon>Craniata</taxon>
        <taxon>Vertebrata</taxon>
        <taxon>Euteleostomi</taxon>
        <taxon>Lepidosauria</taxon>
        <taxon>Squamata</taxon>
        <taxon>Bifurcata</taxon>
        <taxon>Unidentata</taxon>
        <taxon>Episquamata</taxon>
        <taxon>Laterata</taxon>
        <taxon>Lacertibaenia</taxon>
        <taxon>Lacertidae</taxon>
        <taxon>Podarcis</taxon>
    </lineage>
</organism>
<dbReference type="EMBL" id="OX395134">
    <property type="protein sequence ID" value="CAI5783981.1"/>
    <property type="molecule type" value="Genomic_DNA"/>
</dbReference>
<name>A0AA35KTC8_9SAUR</name>
<sequence length="80" mass="8769">MLEALKVCLLTSNILSLTYGARPQVNSYNIKLNGIQSGSNQKIPHPEGKKKQKINSTDRDATSGGLLHNLLLVNMPKKII</sequence>
<protein>
    <recommendedName>
        <fullName evidence="5">Secreted protein</fullName>
    </recommendedName>
</protein>
<accession>A0AA35KTC8</accession>
<dbReference type="Proteomes" id="UP001178461">
    <property type="component" value="Chromosome 9"/>
</dbReference>
<feature type="region of interest" description="Disordered" evidence="1">
    <location>
        <begin position="36"/>
        <end position="61"/>
    </location>
</feature>
<dbReference type="AlphaFoldDB" id="A0AA35KTC8"/>
<feature type="signal peptide" evidence="2">
    <location>
        <begin position="1"/>
        <end position="20"/>
    </location>
</feature>
<evidence type="ECO:0000256" key="1">
    <source>
        <dbReference type="SAM" id="MobiDB-lite"/>
    </source>
</evidence>
<gene>
    <name evidence="3" type="ORF">PODLI_1B016829</name>
</gene>
<evidence type="ECO:0000313" key="3">
    <source>
        <dbReference type="EMBL" id="CAI5783981.1"/>
    </source>
</evidence>